<dbReference type="CDD" id="cd22842">
    <property type="entry name" value="Gal_Rha_Lectin_BGal"/>
    <property type="match status" value="9"/>
</dbReference>
<evidence type="ECO:0000313" key="3">
    <source>
        <dbReference type="Proteomes" id="UP000030762"/>
    </source>
</evidence>
<dbReference type="PROSITE" id="PS50228">
    <property type="entry name" value="SUEL_LECTIN"/>
    <property type="match status" value="8"/>
</dbReference>
<dbReference type="InterPro" id="IPR000922">
    <property type="entry name" value="Lectin_gal-bd_dom"/>
</dbReference>
<dbReference type="RefSeq" id="XP_008621800.1">
    <property type="nucleotide sequence ID" value="XM_008623578.1"/>
</dbReference>
<feature type="non-terminal residue" evidence="2">
    <location>
        <position position="862"/>
    </location>
</feature>
<dbReference type="AlphaFoldDB" id="T0PRC7"/>
<feature type="domain" description="SUEL-type lectin" evidence="1">
    <location>
        <begin position="497"/>
        <end position="584"/>
    </location>
</feature>
<feature type="domain" description="SUEL-type lectin" evidence="1">
    <location>
        <begin position="216"/>
        <end position="298"/>
    </location>
</feature>
<reference evidence="2 3" key="1">
    <citation type="submission" date="2012-04" db="EMBL/GenBank/DDBJ databases">
        <title>The Genome Sequence of Saprolegnia declina VS20.</title>
        <authorList>
            <consortium name="The Broad Institute Genome Sequencing Platform"/>
            <person name="Russ C."/>
            <person name="Nusbaum C."/>
            <person name="Tyler B."/>
            <person name="van West P."/>
            <person name="Dieguez-Uribeondo J."/>
            <person name="de Bruijn I."/>
            <person name="Tripathy S."/>
            <person name="Jiang R."/>
            <person name="Young S.K."/>
            <person name="Zeng Q."/>
            <person name="Gargeya S."/>
            <person name="Fitzgerald M."/>
            <person name="Haas B."/>
            <person name="Abouelleil A."/>
            <person name="Alvarado L."/>
            <person name="Arachchi H.M."/>
            <person name="Berlin A."/>
            <person name="Chapman S.B."/>
            <person name="Goldberg J."/>
            <person name="Griggs A."/>
            <person name="Gujja S."/>
            <person name="Hansen M."/>
            <person name="Howarth C."/>
            <person name="Imamovic A."/>
            <person name="Larimer J."/>
            <person name="McCowen C."/>
            <person name="Montmayeur A."/>
            <person name="Murphy C."/>
            <person name="Neiman D."/>
            <person name="Pearson M."/>
            <person name="Priest M."/>
            <person name="Roberts A."/>
            <person name="Saif S."/>
            <person name="Shea T."/>
            <person name="Sisk P."/>
            <person name="Sykes S."/>
            <person name="Wortman J."/>
            <person name="Nusbaum C."/>
            <person name="Birren B."/>
        </authorList>
    </citation>
    <scope>NUCLEOTIDE SEQUENCE [LARGE SCALE GENOMIC DNA]</scope>
    <source>
        <strain evidence="2 3">VS20</strain>
    </source>
</reference>
<dbReference type="VEuPathDB" id="FungiDB:SDRG_17337"/>
<feature type="domain" description="SUEL-type lectin" evidence="1">
    <location>
        <begin position="401"/>
        <end position="488"/>
    </location>
</feature>
<evidence type="ECO:0000313" key="2">
    <source>
        <dbReference type="EMBL" id="EQC24771.1"/>
    </source>
</evidence>
<feature type="domain" description="SUEL-type lectin" evidence="1">
    <location>
        <begin position="123"/>
        <end position="204"/>
    </location>
</feature>
<keyword evidence="3" id="KW-1185">Reference proteome</keyword>
<feature type="domain" description="SUEL-type lectin" evidence="1">
    <location>
        <begin position="690"/>
        <end position="775"/>
    </location>
</feature>
<name>T0PRC7_SAPDV</name>
<dbReference type="STRING" id="1156394.T0PRC7"/>
<dbReference type="eggNOG" id="KOG0496">
    <property type="taxonomic scope" value="Eukaryota"/>
</dbReference>
<dbReference type="eggNOG" id="KOG4729">
    <property type="taxonomic scope" value="Eukaryota"/>
</dbReference>
<protein>
    <recommendedName>
        <fullName evidence="1">SUEL-type lectin domain-containing protein</fullName>
    </recommendedName>
</protein>
<dbReference type="GO" id="GO:0030246">
    <property type="term" value="F:carbohydrate binding"/>
    <property type="evidence" value="ECO:0007669"/>
    <property type="project" value="InterPro"/>
</dbReference>
<dbReference type="Pfam" id="PF02140">
    <property type="entry name" value="SUEL_Lectin"/>
    <property type="match status" value="8"/>
</dbReference>
<dbReference type="EMBL" id="JH767406">
    <property type="protein sequence ID" value="EQC24771.1"/>
    <property type="molecule type" value="Genomic_DNA"/>
</dbReference>
<accession>T0PRC7</accession>
<dbReference type="OrthoDB" id="1100386at2759"/>
<sequence>IFGDPCFGTTKELAVAVQCVNENVIGGSVSEGSMLRLTCPTDRIIGDIVFASFGTPTGEFLDFSPGACNEPTSAATVATLCTGQNSCDLDAYTGVFGDPCPAEEKYLSVQVNCVGANTVHDTVQEGSELELACPAGSSITSIIFASYGTPNNYVQGACEAVTSLEVVTESCVGQPSCHVTASDDVFGDPCPGTFKSLSVQAECSAGLAPGIIQATATDGNAVVLSCPQGETISNIGFASYGTPTNYESSSWCDAPSSETVVAAACIGKSYCSVEASTSVFGDPCPDTAKNLNVQAQCSDANWIGGSVAEGASLALACPANQNIVSIEYASYGTPAGTYPNFVSTWCDAPDSATQAAAICIGHNACTLDANSGVFTDACPGVAKRLSVIAECVDADLVGSSALDGASATIQCPQGEYIGSIPFASYGTPTGEFPDYAADPTCDAAGAVATIGDRCIGENACSVDVHSGTFGDDPCPGATKKLDVTAKCVPNNIIGTSVAQDSSASLQCPAGTYISAIDFASFGTATGIFPDFSVDPTCHAADSNFVVGSSCLGKNSCTVAATADTFTAGPCAGSTKSLSIVAECISNDIIGTSVPQGAVLHLSCPAGKTVQSIDFASFGNPTGHVGSFATGSCDDPSSVAIVQQACLGQDSCSVPANNVFTDNCYGVQKHLTVQATCATPPPDPQIIGGSVPEHGTLELSCPAGQAIDAVLYASYGLSGGAFPRFVNDWCTSPYSEPVVEFLCLGQTSCSVPAESAAFSNPCVDTDKTLSVTAHCKDAAPVIVTPPNPDPTIISATATDGNTLSLQCPNNFVVGPVLFASYGTSAVQSGVNTVSWCHAPLSGPAVQDACTGQNACSIDVSPQY</sequence>
<feature type="domain" description="SUEL-type lectin" evidence="1">
    <location>
        <begin position="593"/>
        <end position="677"/>
    </location>
</feature>
<dbReference type="InterPro" id="IPR043159">
    <property type="entry name" value="Lectin_gal-bd_sf"/>
</dbReference>
<feature type="domain" description="SUEL-type lectin" evidence="1">
    <location>
        <begin position="29"/>
        <end position="114"/>
    </location>
</feature>
<dbReference type="InParanoid" id="T0PRC7"/>
<organism evidence="2 3">
    <name type="scientific">Saprolegnia diclina (strain VS20)</name>
    <dbReference type="NCBI Taxonomy" id="1156394"/>
    <lineage>
        <taxon>Eukaryota</taxon>
        <taxon>Sar</taxon>
        <taxon>Stramenopiles</taxon>
        <taxon>Oomycota</taxon>
        <taxon>Saprolegniomycetes</taxon>
        <taxon>Saprolegniales</taxon>
        <taxon>Saprolegniaceae</taxon>
        <taxon>Saprolegnia</taxon>
    </lineage>
</organism>
<dbReference type="PANTHER" id="PTHR46780">
    <property type="entry name" value="PROTEIN EVA-1"/>
    <property type="match status" value="1"/>
</dbReference>
<dbReference type="GeneID" id="19958064"/>
<evidence type="ECO:0000259" key="1">
    <source>
        <dbReference type="PROSITE" id="PS50228"/>
    </source>
</evidence>
<gene>
    <name evidence="2" type="ORF">SDRG_17337</name>
</gene>
<dbReference type="Gene3D" id="2.60.120.740">
    <property type="match status" value="9"/>
</dbReference>
<proteinExistence type="predicted"/>
<feature type="non-terminal residue" evidence="2">
    <location>
        <position position="1"/>
    </location>
</feature>
<dbReference type="Proteomes" id="UP000030762">
    <property type="component" value="Unassembled WGS sequence"/>
</dbReference>
<feature type="domain" description="SUEL-type lectin" evidence="1">
    <location>
        <begin position="307"/>
        <end position="392"/>
    </location>
</feature>